<organism evidence="3 4">
    <name type="scientific">Actinophytocola glycyrrhizae</name>
    <dbReference type="NCBI Taxonomy" id="2044873"/>
    <lineage>
        <taxon>Bacteria</taxon>
        <taxon>Bacillati</taxon>
        <taxon>Actinomycetota</taxon>
        <taxon>Actinomycetes</taxon>
        <taxon>Pseudonocardiales</taxon>
        <taxon>Pseudonocardiaceae</taxon>
    </lineage>
</organism>
<dbReference type="Pfam" id="PF10067">
    <property type="entry name" value="DUF2306"/>
    <property type="match status" value="1"/>
</dbReference>
<feature type="compositionally biased region" description="Low complexity" evidence="1">
    <location>
        <begin position="172"/>
        <end position="190"/>
    </location>
</feature>
<feature type="transmembrane region" description="Helical" evidence="2">
    <location>
        <begin position="15"/>
        <end position="34"/>
    </location>
</feature>
<evidence type="ECO:0000313" key="3">
    <source>
        <dbReference type="EMBL" id="MFC4857019.1"/>
    </source>
</evidence>
<feature type="transmembrane region" description="Helical" evidence="2">
    <location>
        <begin position="112"/>
        <end position="135"/>
    </location>
</feature>
<keyword evidence="2" id="KW-1133">Transmembrane helix</keyword>
<protein>
    <submittedName>
        <fullName evidence="3">DUF2306 domain-containing protein</fullName>
    </submittedName>
</protein>
<comment type="caution">
    <text evidence="3">The sequence shown here is derived from an EMBL/GenBank/DDBJ whole genome shotgun (WGS) entry which is preliminary data.</text>
</comment>
<keyword evidence="4" id="KW-1185">Reference proteome</keyword>
<dbReference type="Proteomes" id="UP001595859">
    <property type="component" value="Unassembled WGS sequence"/>
</dbReference>
<dbReference type="InterPro" id="IPR018750">
    <property type="entry name" value="DUF2306_membrane"/>
</dbReference>
<evidence type="ECO:0000313" key="4">
    <source>
        <dbReference type="Proteomes" id="UP001595859"/>
    </source>
</evidence>
<keyword evidence="2" id="KW-0812">Transmembrane</keyword>
<name>A0ABV9SB44_9PSEU</name>
<feature type="transmembrane region" description="Helical" evidence="2">
    <location>
        <begin position="54"/>
        <end position="75"/>
    </location>
</feature>
<feature type="region of interest" description="Disordered" evidence="1">
    <location>
        <begin position="170"/>
        <end position="190"/>
    </location>
</feature>
<feature type="transmembrane region" description="Helical" evidence="2">
    <location>
        <begin position="147"/>
        <end position="164"/>
    </location>
</feature>
<dbReference type="EMBL" id="JBHSIS010000017">
    <property type="protein sequence ID" value="MFC4857019.1"/>
    <property type="molecule type" value="Genomic_DNA"/>
</dbReference>
<proteinExistence type="predicted"/>
<accession>A0ABV9SB44</accession>
<gene>
    <name evidence="3" type="ORF">ACFPCV_26280</name>
</gene>
<evidence type="ECO:0000256" key="1">
    <source>
        <dbReference type="SAM" id="MobiDB-lite"/>
    </source>
</evidence>
<dbReference type="RefSeq" id="WP_378059011.1">
    <property type="nucleotide sequence ID" value="NZ_JBHSIS010000017.1"/>
</dbReference>
<evidence type="ECO:0000256" key="2">
    <source>
        <dbReference type="SAM" id="Phobius"/>
    </source>
</evidence>
<reference evidence="4" key="1">
    <citation type="journal article" date="2019" name="Int. J. Syst. Evol. Microbiol.">
        <title>The Global Catalogue of Microorganisms (GCM) 10K type strain sequencing project: providing services to taxonomists for standard genome sequencing and annotation.</title>
        <authorList>
            <consortium name="The Broad Institute Genomics Platform"/>
            <consortium name="The Broad Institute Genome Sequencing Center for Infectious Disease"/>
            <person name="Wu L."/>
            <person name="Ma J."/>
        </authorList>
    </citation>
    <scope>NUCLEOTIDE SEQUENCE [LARGE SCALE GENOMIC DNA]</scope>
    <source>
        <strain evidence="4">ZS-22-S1</strain>
    </source>
</reference>
<sequence>MLPHFIPRFVDPDVAAVRVLHGSFGVLTMITALVQIWPGMRRRFPRLHRWNGRAYVFAGVLPCSVLLVGVLFVIGEPTNTASFFWGMVWLAATAVAWRAARKHQFAKHRQWMSYSIALTLVIPLNAGLVVAAPHLAPLISPVVTFDSLQWLTWVLNLAVAHWYVTSGKDAAPRAARPSPARGALGRPTAT</sequence>
<feature type="transmembrane region" description="Helical" evidence="2">
    <location>
        <begin position="81"/>
        <end position="100"/>
    </location>
</feature>
<keyword evidence="2" id="KW-0472">Membrane</keyword>